<dbReference type="STRING" id="558155.SAMN04487911_10434"/>
<proteinExistence type="predicted"/>
<dbReference type="Pfam" id="PF11138">
    <property type="entry name" value="DUF2911"/>
    <property type="match status" value="1"/>
</dbReference>
<keyword evidence="2" id="KW-1185">Reference proteome</keyword>
<dbReference type="InterPro" id="IPR021314">
    <property type="entry name" value="DUF2911"/>
</dbReference>
<sequence>MKKILCISLLSLGVLNCKNAKEPKAEGHQHPAPKEVAGTANKVLSPHTSVMAMIGDAHMHIDYSSPGVRDRIIFGGLLPFNAVWQAGAHMATWIESDKDLSIAGQVLPAGKYGFFVIPTKSEWTLIFNSNWNQHGKDDYKESEDVLRFQVTPKTLDTTKEHLEYSIIKKNDSEGEISLAWEKIAVSFPFKVSN</sequence>
<gene>
    <name evidence="1" type="ORF">SAMN04487911_10434</name>
</gene>
<dbReference type="RefSeq" id="WP_072763277.1">
    <property type="nucleotide sequence ID" value="NZ_FQYX01000004.1"/>
</dbReference>
<reference evidence="1 2" key="1">
    <citation type="submission" date="2016-11" db="EMBL/GenBank/DDBJ databases">
        <authorList>
            <person name="Jaros S."/>
            <person name="Januszkiewicz K."/>
            <person name="Wedrychowicz H."/>
        </authorList>
    </citation>
    <scope>NUCLEOTIDE SEQUENCE [LARGE SCALE GENOMIC DNA]</scope>
    <source>
        <strain evidence="1 2">CGMCC 1.8863</strain>
    </source>
</reference>
<name>A0A1M6CSR3_9FLAO</name>
<protein>
    <recommendedName>
        <fullName evidence="3">DUF2911 domain-containing protein</fullName>
    </recommendedName>
</protein>
<dbReference type="OrthoDB" id="187854at2"/>
<evidence type="ECO:0008006" key="3">
    <source>
        <dbReference type="Google" id="ProtNLM"/>
    </source>
</evidence>
<dbReference type="Proteomes" id="UP000184231">
    <property type="component" value="Unassembled WGS sequence"/>
</dbReference>
<organism evidence="1 2">
    <name type="scientific">Arenibacter nanhaiticus</name>
    <dbReference type="NCBI Taxonomy" id="558155"/>
    <lineage>
        <taxon>Bacteria</taxon>
        <taxon>Pseudomonadati</taxon>
        <taxon>Bacteroidota</taxon>
        <taxon>Flavobacteriia</taxon>
        <taxon>Flavobacteriales</taxon>
        <taxon>Flavobacteriaceae</taxon>
        <taxon>Arenibacter</taxon>
    </lineage>
</organism>
<evidence type="ECO:0000313" key="2">
    <source>
        <dbReference type="Proteomes" id="UP000184231"/>
    </source>
</evidence>
<evidence type="ECO:0000313" key="1">
    <source>
        <dbReference type="EMBL" id="SHI63768.1"/>
    </source>
</evidence>
<dbReference type="AlphaFoldDB" id="A0A1M6CSR3"/>
<dbReference type="EMBL" id="FQYX01000004">
    <property type="protein sequence ID" value="SHI63768.1"/>
    <property type="molecule type" value="Genomic_DNA"/>
</dbReference>
<accession>A0A1M6CSR3</accession>